<accession>A0A017HA00</accession>
<keyword evidence="1 8" id="KW-0132">Cell division</keyword>
<evidence type="ECO:0000256" key="5">
    <source>
        <dbReference type="ARBA" id="ARBA00023237"/>
    </source>
</evidence>
<dbReference type="eggNOG" id="COG2885">
    <property type="taxonomic scope" value="Bacteria"/>
</dbReference>
<dbReference type="EMBL" id="APGJ01000007">
    <property type="protein sequence ID" value="EYD71125.1"/>
    <property type="molecule type" value="Genomic_DNA"/>
</dbReference>
<reference evidence="10 11" key="1">
    <citation type="submission" date="2013-03" db="EMBL/GenBank/DDBJ databases">
        <authorList>
            <person name="Fiebig A."/>
            <person name="Goeker M."/>
            <person name="Klenk H.-P.P."/>
        </authorList>
    </citation>
    <scope>NUCLEOTIDE SEQUENCE [LARGE SCALE GENOMIC DNA]</scope>
    <source>
        <strain evidence="10 11">DSM 17492</strain>
    </source>
</reference>
<evidence type="ECO:0000256" key="8">
    <source>
        <dbReference type="HAMAP-Rule" id="MF_02204"/>
    </source>
</evidence>
<dbReference type="OrthoDB" id="9809164at2"/>
<organism evidence="10 11">
    <name type="scientific">Limimaricola hongkongensis DSM 17492</name>
    <dbReference type="NCBI Taxonomy" id="1122180"/>
    <lineage>
        <taxon>Bacteria</taxon>
        <taxon>Pseudomonadati</taxon>
        <taxon>Pseudomonadota</taxon>
        <taxon>Alphaproteobacteria</taxon>
        <taxon>Rhodobacterales</taxon>
        <taxon>Paracoccaceae</taxon>
        <taxon>Limimaricola</taxon>
    </lineage>
</organism>
<dbReference type="PROSITE" id="PS51123">
    <property type="entry name" value="OMPA_2"/>
    <property type="match status" value="1"/>
</dbReference>
<dbReference type="PANTHER" id="PTHR30329:SF21">
    <property type="entry name" value="LIPOPROTEIN YIAD-RELATED"/>
    <property type="match status" value="1"/>
</dbReference>
<evidence type="ECO:0000256" key="7">
    <source>
        <dbReference type="ARBA" id="ARBA00023306"/>
    </source>
</evidence>
<dbReference type="InterPro" id="IPR006665">
    <property type="entry name" value="OmpA-like"/>
</dbReference>
<dbReference type="PANTHER" id="PTHR30329">
    <property type="entry name" value="STATOR ELEMENT OF FLAGELLAR MOTOR COMPLEX"/>
    <property type="match status" value="1"/>
</dbReference>
<dbReference type="GO" id="GO:0009279">
    <property type="term" value="C:cell outer membrane"/>
    <property type="evidence" value="ECO:0007669"/>
    <property type="project" value="UniProtKB-SubCell"/>
</dbReference>
<dbReference type="InterPro" id="IPR050330">
    <property type="entry name" value="Bact_OuterMem_StrucFunc"/>
</dbReference>
<dbReference type="HOGENOM" id="CLU_016890_9_2_5"/>
<proteinExistence type="inferred from homology"/>
<comment type="similarity">
    <text evidence="8">Belongs to the Pal lipoprotein family.</text>
</comment>
<comment type="function">
    <text evidence="8">Part of the Tol-Pal system, which plays a role in outer membrane invagination during cell division and is important for maintaining outer membrane integrity.</text>
</comment>
<dbReference type="PRINTS" id="PR01021">
    <property type="entry name" value="OMPADOMAIN"/>
</dbReference>
<dbReference type="Pfam" id="PF00691">
    <property type="entry name" value="OmpA"/>
    <property type="match status" value="1"/>
</dbReference>
<dbReference type="InterPro" id="IPR039001">
    <property type="entry name" value="Pal"/>
</dbReference>
<dbReference type="InterPro" id="IPR014169">
    <property type="entry name" value="Pal_lipo_C"/>
</dbReference>
<evidence type="ECO:0000256" key="4">
    <source>
        <dbReference type="ARBA" id="ARBA00023139"/>
    </source>
</evidence>
<comment type="caution">
    <text evidence="10">The sequence shown here is derived from an EMBL/GenBank/DDBJ whole genome shotgun (WGS) entry which is preliminary data.</text>
</comment>
<evidence type="ECO:0000256" key="2">
    <source>
        <dbReference type="ARBA" id="ARBA00022729"/>
    </source>
</evidence>
<dbReference type="PROSITE" id="PS01068">
    <property type="entry name" value="OMPA_1"/>
    <property type="match status" value="1"/>
</dbReference>
<dbReference type="PATRIC" id="fig|1122180.6.peg.2752"/>
<gene>
    <name evidence="8" type="primary">pal</name>
    <name evidence="10" type="ORF">Lokhon_02772</name>
</gene>
<dbReference type="RefSeq" id="WP_017927218.1">
    <property type="nucleotide sequence ID" value="NZ_KB822995.1"/>
</dbReference>
<protein>
    <recommendedName>
        <fullName evidence="8">Peptidoglycan-associated lipoprotein</fullName>
        <shortName evidence="8">PAL</shortName>
    </recommendedName>
</protein>
<keyword evidence="7 8" id="KW-0131">Cell cycle</keyword>
<evidence type="ECO:0000313" key="10">
    <source>
        <dbReference type="EMBL" id="EYD71125.1"/>
    </source>
</evidence>
<keyword evidence="11" id="KW-1185">Reference proteome</keyword>
<dbReference type="SUPFAM" id="SSF103088">
    <property type="entry name" value="OmpA-like"/>
    <property type="match status" value="1"/>
</dbReference>
<comment type="subcellular location">
    <subcellularLocation>
        <location evidence="8">Cell outer membrane</location>
        <topology evidence="8">Lipid-anchor</topology>
    </subcellularLocation>
</comment>
<keyword evidence="5 8" id="KW-0998">Cell outer membrane</keyword>
<dbReference type="PROSITE" id="PS51257">
    <property type="entry name" value="PROKAR_LIPOPROTEIN"/>
    <property type="match status" value="1"/>
</dbReference>
<dbReference type="Proteomes" id="UP000025047">
    <property type="component" value="Unassembled WGS sequence"/>
</dbReference>
<evidence type="ECO:0000256" key="6">
    <source>
        <dbReference type="ARBA" id="ARBA00023288"/>
    </source>
</evidence>
<dbReference type="InterPro" id="IPR036737">
    <property type="entry name" value="OmpA-like_sf"/>
</dbReference>
<evidence type="ECO:0000259" key="9">
    <source>
        <dbReference type="PROSITE" id="PS51123"/>
    </source>
</evidence>
<keyword evidence="4 8" id="KW-0564">Palmitate</keyword>
<dbReference type="Gene3D" id="3.30.1330.60">
    <property type="entry name" value="OmpA-like domain"/>
    <property type="match status" value="1"/>
</dbReference>
<sequence>MNKYLTASILVGALALSACTRPDRFGGGADGMAGGAGAGANAGAGFDQSGAIGQSGLGNPDSPEYFAQSIGDRVLFQVDQSTLTSEAMATLDGQAQWLMTNSDYLAVIEGHADEQGTREYNVALGARRANAAREYLISRGVPSSRLRTISYGKERPVATCSDPSCYAQNRRAVTVIAAGALS</sequence>
<keyword evidence="6 8" id="KW-0449">Lipoprotein</keyword>
<evidence type="ECO:0000256" key="3">
    <source>
        <dbReference type="ARBA" id="ARBA00023136"/>
    </source>
</evidence>
<dbReference type="STRING" id="1122180.Lokhon_02772"/>
<keyword evidence="2 8" id="KW-0732">Signal</keyword>
<name>A0A017HA00_9RHOB</name>
<dbReference type="GO" id="GO:0051301">
    <property type="term" value="P:cell division"/>
    <property type="evidence" value="ECO:0007669"/>
    <property type="project" value="UniProtKB-UniRule"/>
</dbReference>
<dbReference type="NCBIfam" id="TIGR02802">
    <property type="entry name" value="Pal_lipo"/>
    <property type="match status" value="1"/>
</dbReference>
<feature type="domain" description="OmpA-like" evidence="9">
    <location>
        <begin position="63"/>
        <end position="180"/>
    </location>
</feature>
<comment type="subunit">
    <text evidence="8">The Tol-Pal system is composed of five core proteins: the inner membrane proteins TolA, TolQ and TolR, the periplasmic protein TolB and the outer membrane protein Pal. They form a network linking the inner and outer membranes and the peptidoglycan layer.</text>
</comment>
<dbReference type="HAMAP" id="MF_02204">
    <property type="entry name" value="Pal"/>
    <property type="match status" value="1"/>
</dbReference>
<keyword evidence="3 8" id="KW-0472">Membrane</keyword>
<dbReference type="InterPro" id="IPR006690">
    <property type="entry name" value="OMPA-like_CS"/>
</dbReference>
<dbReference type="CDD" id="cd07185">
    <property type="entry name" value="OmpA_C-like"/>
    <property type="match status" value="1"/>
</dbReference>
<evidence type="ECO:0000256" key="1">
    <source>
        <dbReference type="ARBA" id="ARBA00022618"/>
    </source>
</evidence>
<dbReference type="InterPro" id="IPR006664">
    <property type="entry name" value="OMP_bac"/>
</dbReference>
<evidence type="ECO:0000313" key="11">
    <source>
        <dbReference type="Proteomes" id="UP000025047"/>
    </source>
</evidence>
<dbReference type="AlphaFoldDB" id="A0A017HA00"/>